<dbReference type="InterPro" id="IPR016066">
    <property type="entry name" value="A-D-PHexomutase_CS"/>
</dbReference>
<dbReference type="GO" id="GO:0000287">
    <property type="term" value="F:magnesium ion binding"/>
    <property type="evidence" value="ECO:0007669"/>
    <property type="project" value="InterPro"/>
</dbReference>
<dbReference type="GO" id="GO:0006048">
    <property type="term" value="P:UDP-N-acetylglucosamine biosynthetic process"/>
    <property type="evidence" value="ECO:0007669"/>
    <property type="project" value="UniProtKB-UniRule"/>
</dbReference>
<dbReference type="PANTHER" id="PTHR45955">
    <property type="entry name" value="PHOSPHOACETYLGLUCOSAMINE MUTASE"/>
    <property type="match status" value="1"/>
</dbReference>
<dbReference type="EC" id="5.4.2.3" evidence="4 11"/>
<comment type="pathway">
    <text evidence="2 11">Nucleotide-sugar biosynthesis; UDP-N-acetyl-alpha-D-glucosamine biosynthesis; N-acetyl-alpha-D-glucosamine 1-phosphate from alpha-D-glucosamine 6-phosphate (route I): step 2/2.</text>
</comment>
<dbReference type="InterPro" id="IPR016657">
    <property type="entry name" value="PAGM"/>
</dbReference>
<sequence>LKWSSGAARIRLTGKRHKKMALKARSRSLTPTESINRRNDIMLFISWRQNQMASEKQDVPKEFTRIGNTDHRGQLHTIEDTKVFAYGTAGFRADASLLPFIIYRMGYLAGLRARFLNKAIGVMITASHNPENDNGVKLIDPKGEMLNASWEKAANELVNCTDDEFPTVYRAMESEFAVGETDHARVLSAYDTRPSSKYLQAVLKSGVQLSRAQFSSFDLLTTPQLHYIVRCENDVDYGPCGEEGYYRTFGGAFNAMLKVTESGPHYTPNLYLDCSNGVGAIKFKQLMTHLADEALNVVLVNEDGPLNEKCGADFVKIGQTFPRGFENVKPLQRCASFDGDADRLIYFFRNADGDFVLLDGDKIAVLIAKYIHEQLVGAQLDKKLSMVVVQTGYANGNSTKYIREKMGLEVKIVPTGVKHLHHEASKYDVGVYFEANGHGTVTFSERFRELVFRENDRERIELKRLRCFSTLINEVVGDAMADLLAVEILLRHYDWTVDDWANKLYSDAASCQLKVKVNDRSIFKTTFDEMTCLEPKGLQEAIDGLIAENKQGRSFVRPSGTEDIVRVYAEGSSPQNAREVAEKVADIVRSITAVGE</sequence>
<dbReference type="Gene3D" id="3.40.120.10">
    <property type="entry name" value="Alpha-D-Glucose-1,6-Bisphosphate, subunit A, domain 3"/>
    <property type="match status" value="3"/>
</dbReference>
<feature type="binding site" evidence="13">
    <location>
        <begin position="434"/>
        <end position="436"/>
    </location>
    <ligand>
        <name>substrate</name>
    </ligand>
</feature>
<dbReference type="PANTHER" id="PTHR45955:SF1">
    <property type="entry name" value="PHOSPHOACETYLGLUCOSAMINE MUTASE"/>
    <property type="match status" value="1"/>
</dbReference>
<organism evidence="19 20">
    <name type="scientific">Toxocara canis</name>
    <name type="common">Canine roundworm</name>
    <dbReference type="NCBI Taxonomy" id="6265"/>
    <lineage>
        <taxon>Eukaryota</taxon>
        <taxon>Metazoa</taxon>
        <taxon>Ecdysozoa</taxon>
        <taxon>Nematoda</taxon>
        <taxon>Chromadorea</taxon>
        <taxon>Rhabditida</taxon>
        <taxon>Spirurina</taxon>
        <taxon>Ascaridomorpha</taxon>
        <taxon>Ascaridoidea</taxon>
        <taxon>Toxocaridae</taxon>
        <taxon>Toxocara</taxon>
    </lineage>
</organism>
<keyword evidence="6 11" id="KW-0479">Metal-binding</keyword>
<comment type="catalytic activity">
    <reaction evidence="1 11">
        <text>N-acetyl-alpha-D-glucosamine 1-phosphate = N-acetyl-D-glucosamine 6-phosphate</text>
        <dbReference type="Rhea" id="RHEA:23804"/>
        <dbReference type="ChEBI" id="CHEBI:57513"/>
        <dbReference type="ChEBI" id="CHEBI:57776"/>
        <dbReference type="EC" id="5.4.2.3"/>
    </reaction>
</comment>
<keyword evidence="8 11" id="KW-0413">Isomerase</keyword>
<dbReference type="GO" id="GO:0004610">
    <property type="term" value="F:phosphoacetylglucosamine mutase activity"/>
    <property type="evidence" value="ECO:0007669"/>
    <property type="project" value="UniProtKB-UniRule"/>
</dbReference>
<dbReference type="InterPro" id="IPR016055">
    <property type="entry name" value="A-D-PHexomutase_a/b/a-I/II/III"/>
</dbReference>
<evidence type="ECO:0000256" key="8">
    <source>
        <dbReference type="ARBA" id="ARBA00023235"/>
    </source>
</evidence>
<dbReference type="PIRSF" id="PIRSF016408">
    <property type="entry name" value="PAGM"/>
    <property type="match status" value="1"/>
</dbReference>
<evidence type="ECO:0000256" key="14">
    <source>
        <dbReference type="PIRSR" id="PIRSR016408-3"/>
    </source>
</evidence>
<feature type="active site" description="Phosphoserine intermediate" evidence="12">
    <location>
        <position position="127"/>
    </location>
</feature>
<evidence type="ECO:0000256" key="12">
    <source>
        <dbReference type="PIRSR" id="PIRSR016408-1"/>
    </source>
</evidence>
<dbReference type="PROSITE" id="PS00710">
    <property type="entry name" value="PGM_PMM"/>
    <property type="match status" value="1"/>
</dbReference>
<keyword evidence="19" id="KW-1185">Reference proteome</keyword>
<evidence type="ECO:0000259" key="17">
    <source>
        <dbReference type="Pfam" id="PF21404"/>
    </source>
</evidence>
<proteinExistence type="inferred from homology"/>
<evidence type="ECO:0000256" key="7">
    <source>
        <dbReference type="ARBA" id="ARBA00022842"/>
    </source>
</evidence>
<evidence type="ECO:0000256" key="1">
    <source>
        <dbReference type="ARBA" id="ARBA00000558"/>
    </source>
</evidence>
<dbReference type="InterPro" id="IPR005844">
    <property type="entry name" value="A-D-PHexomutase_a/b/a-I"/>
</dbReference>
<feature type="domain" description="Alpha-D-phosphohexomutase C-terminal" evidence="15">
    <location>
        <begin position="537"/>
        <end position="586"/>
    </location>
</feature>
<evidence type="ECO:0000259" key="15">
    <source>
        <dbReference type="Pfam" id="PF00408"/>
    </source>
</evidence>
<comment type="function">
    <text evidence="11">Catalyzes the conversion of GlcNAc-6-P into GlcNAc-1-P during the synthesis of uridine diphosphate/UDP-GlcNAc, a sugar nucleotide critical to multiple glycosylation pathways including protein N- and O-glycosylation.</text>
</comment>
<dbReference type="GO" id="GO:0005975">
    <property type="term" value="P:carbohydrate metabolic process"/>
    <property type="evidence" value="ECO:0007669"/>
    <property type="project" value="InterPro"/>
</dbReference>
<dbReference type="Gene3D" id="3.30.310.50">
    <property type="entry name" value="Alpha-D-phosphohexomutase, C-terminal domain"/>
    <property type="match status" value="1"/>
</dbReference>
<dbReference type="InterPro" id="IPR049022">
    <property type="entry name" value="AMG1_III"/>
</dbReference>
<dbReference type="CDD" id="cd03086">
    <property type="entry name" value="PGM3"/>
    <property type="match status" value="1"/>
</dbReference>
<comment type="cofactor">
    <cofactor evidence="11 14">
        <name>Mg(2+)</name>
        <dbReference type="ChEBI" id="CHEBI:18420"/>
    </cofactor>
    <text evidence="11 14">Binds 1 Mg(2+) ion per subunit.</text>
</comment>
<dbReference type="Pfam" id="PF02878">
    <property type="entry name" value="PGM_PMM_I"/>
    <property type="match status" value="1"/>
</dbReference>
<dbReference type="InterPro" id="IPR005843">
    <property type="entry name" value="A-D-PHexomutase_C"/>
</dbReference>
<evidence type="ECO:0000259" key="18">
    <source>
        <dbReference type="Pfam" id="PF21405"/>
    </source>
</evidence>
<feature type="binding site" evidence="14">
    <location>
        <position position="338"/>
    </location>
    <ligand>
        <name>Mg(2+)</name>
        <dbReference type="ChEBI" id="CHEBI:18420"/>
    </ligand>
</feature>
<dbReference type="Pfam" id="PF21405">
    <property type="entry name" value="AMG1_II"/>
    <property type="match status" value="1"/>
</dbReference>
<evidence type="ECO:0000256" key="11">
    <source>
        <dbReference type="PIRNR" id="PIRNR016408"/>
    </source>
</evidence>
<dbReference type="FunFam" id="3.30.310.50:FF:000003">
    <property type="entry name" value="Phosphoacetylglucosamine mutase"/>
    <property type="match status" value="1"/>
</dbReference>
<dbReference type="WBParaSite" id="TCNE_0001528401-mRNA-1">
    <property type="protein sequence ID" value="TCNE_0001528401-mRNA-1"/>
    <property type="gene ID" value="TCNE_0001528401"/>
</dbReference>
<accession>A0A183V3G3</accession>
<evidence type="ECO:0000259" key="16">
    <source>
        <dbReference type="Pfam" id="PF02878"/>
    </source>
</evidence>
<feature type="binding site" evidence="13">
    <location>
        <begin position="557"/>
        <end position="561"/>
    </location>
    <ligand>
        <name>substrate</name>
    </ligand>
</feature>
<name>A0A183V3G3_TOXCA</name>
<keyword evidence="5" id="KW-0597">Phosphoprotein</keyword>
<evidence type="ECO:0000256" key="9">
    <source>
        <dbReference type="ARBA" id="ARBA00031926"/>
    </source>
</evidence>
<feature type="domain" description="Phosphoacetylglucosamine mutase AMG1" evidence="17">
    <location>
        <begin position="359"/>
        <end position="495"/>
    </location>
</feature>
<feature type="domain" description="Phosphoacetylglucosamine mutase AMG1" evidence="18">
    <location>
        <begin position="241"/>
        <end position="344"/>
    </location>
</feature>
<evidence type="ECO:0000313" key="20">
    <source>
        <dbReference type="WBParaSite" id="TCNE_0001528401-mRNA-1"/>
    </source>
</evidence>
<dbReference type="InterPro" id="IPR049023">
    <property type="entry name" value="AMG1_II"/>
</dbReference>
<feature type="domain" description="Alpha-D-phosphohexomutase alpha/beta/alpha" evidence="16">
    <location>
        <begin position="116"/>
        <end position="158"/>
    </location>
</feature>
<protein>
    <recommendedName>
        <fullName evidence="4 11">Phosphoacetylglucosamine mutase</fullName>
        <shortName evidence="11">PAGM</shortName>
        <ecNumber evidence="4 11">5.4.2.3</ecNumber>
    </recommendedName>
    <alternativeName>
        <fullName evidence="10 11">Acetylglucosamine phosphomutase</fullName>
    </alternativeName>
    <alternativeName>
        <fullName evidence="9 11">N-acetylglucosamine-phosphate mutase</fullName>
    </alternativeName>
</protein>
<evidence type="ECO:0000256" key="13">
    <source>
        <dbReference type="PIRSR" id="PIRSR016408-2"/>
    </source>
</evidence>
<comment type="similarity">
    <text evidence="3 11">Belongs to the phosphohexose mutase family.</text>
</comment>
<dbReference type="FunFam" id="3.40.120.10:FF:000013">
    <property type="entry name" value="Phosphoacetylglucosamine mutase"/>
    <property type="match status" value="1"/>
</dbReference>
<evidence type="ECO:0000256" key="10">
    <source>
        <dbReference type="ARBA" id="ARBA00032065"/>
    </source>
</evidence>
<evidence type="ECO:0000313" key="19">
    <source>
        <dbReference type="Proteomes" id="UP000050794"/>
    </source>
</evidence>
<dbReference type="Pfam" id="PF21404">
    <property type="entry name" value="AMG1_III"/>
    <property type="match status" value="1"/>
</dbReference>
<keyword evidence="7 11" id="KW-0460">Magnesium</keyword>
<feature type="binding site" evidence="14">
    <location>
        <position position="342"/>
    </location>
    <ligand>
        <name>Mg(2+)</name>
        <dbReference type="ChEBI" id="CHEBI:18420"/>
    </ligand>
</feature>
<dbReference type="Proteomes" id="UP000050794">
    <property type="component" value="Unassembled WGS sequence"/>
</dbReference>
<dbReference type="SUPFAM" id="SSF55957">
    <property type="entry name" value="Phosphoglucomutase, C-terminal domain"/>
    <property type="match status" value="1"/>
</dbReference>
<evidence type="ECO:0000256" key="5">
    <source>
        <dbReference type="ARBA" id="ARBA00022553"/>
    </source>
</evidence>
<evidence type="ECO:0000256" key="3">
    <source>
        <dbReference type="ARBA" id="ARBA00010231"/>
    </source>
</evidence>
<dbReference type="SUPFAM" id="SSF53738">
    <property type="entry name" value="Phosphoglucomutase, first 3 domains"/>
    <property type="match status" value="4"/>
</dbReference>
<dbReference type="AlphaFoldDB" id="A0A183V3G3"/>
<feature type="binding site" evidence="14">
    <location>
        <position position="340"/>
    </location>
    <ligand>
        <name>Mg(2+)</name>
        <dbReference type="ChEBI" id="CHEBI:18420"/>
    </ligand>
</feature>
<feature type="binding site" description="via phosphate group" evidence="14">
    <location>
        <position position="127"/>
    </location>
    <ligand>
        <name>Mg(2+)</name>
        <dbReference type="ChEBI" id="CHEBI:18420"/>
    </ligand>
</feature>
<dbReference type="InterPro" id="IPR036900">
    <property type="entry name" value="A-D-PHexomutase_C_sf"/>
</dbReference>
<evidence type="ECO:0000256" key="2">
    <source>
        <dbReference type="ARBA" id="ARBA00004865"/>
    </source>
</evidence>
<evidence type="ECO:0000256" key="6">
    <source>
        <dbReference type="ARBA" id="ARBA00022723"/>
    </source>
</evidence>
<feature type="binding site" evidence="13">
    <location>
        <position position="566"/>
    </location>
    <ligand>
        <name>substrate</name>
    </ligand>
</feature>
<dbReference type="Pfam" id="PF00408">
    <property type="entry name" value="PGM_PMM_IV"/>
    <property type="match status" value="1"/>
</dbReference>
<reference evidence="20" key="1">
    <citation type="submission" date="2016-06" db="UniProtKB">
        <authorList>
            <consortium name="WormBaseParasite"/>
        </authorList>
    </citation>
    <scope>IDENTIFICATION</scope>
</reference>
<evidence type="ECO:0000256" key="4">
    <source>
        <dbReference type="ARBA" id="ARBA00012731"/>
    </source>
</evidence>
<dbReference type="UniPathway" id="UPA00113">
    <property type="reaction ID" value="UER00530"/>
</dbReference>